<dbReference type="Gene3D" id="2.160.10.10">
    <property type="entry name" value="Hexapeptide repeat proteins"/>
    <property type="match status" value="1"/>
</dbReference>
<dbReference type="AlphaFoldDB" id="A0A3T0S312"/>
<evidence type="ECO:0000256" key="4">
    <source>
        <dbReference type="ARBA" id="ARBA00023315"/>
    </source>
</evidence>
<keyword evidence="4 5" id="KW-0012">Acyltransferase</keyword>
<keyword evidence="3 5" id="KW-0808">Transferase</keyword>
<dbReference type="RefSeq" id="WP_097799837.1">
    <property type="nucleotide sequence ID" value="NZ_CP025570.1"/>
</dbReference>
<dbReference type="GO" id="GO:0005737">
    <property type="term" value="C:cytoplasm"/>
    <property type="evidence" value="ECO:0007669"/>
    <property type="project" value="InterPro"/>
</dbReference>
<name>A0A3T0S312_9ACTN</name>
<dbReference type="InterPro" id="IPR045304">
    <property type="entry name" value="LbH_SAT"/>
</dbReference>
<evidence type="ECO:0000256" key="3">
    <source>
        <dbReference type="ARBA" id="ARBA00022679"/>
    </source>
</evidence>
<comment type="similarity">
    <text evidence="1 5">Belongs to the transferase hexapeptide repeat family.</text>
</comment>
<protein>
    <recommendedName>
        <fullName evidence="2 5">Serine acetyltransferase</fullName>
        <ecNumber evidence="5">2.3.1.30</ecNumber>
    </recommendedName>
</protein>
<dbReference type="EMBL" id="CP025570">
    <property type="protein sequence ID" value="AZZ40733.1"/>
    <property type="molecule type" value="Genomic_DNA"/>
</dbReference>
<dbReference type="GO" id="GO:0006535">
    <property type="term" value="P:cysteine biosynthetic process from serine"/>
    <property type="evidence" value="ECO:0007669"/>
    <property type="project" value="InterPro"/>
</dbReference>
<dbReference type="Pfam" id="PF00132">
    <property type="entry name" value="Hexapep"/>
    <property type="match status" value="1"/>
</dbReference>
<dbReference type="EC" id="2.3.1.30" evidence="5"/>
<dbReference type="GO" id="GO:0009001">
    <property type="term" value="F:serine O-acetyltransferase activity"/>
    <property type="evidence" value="ECO:0007669"/>
    <property type="project" value="UniProtKB-EC"/>
</dbReference>
<dbReference type="Proteomes" id="UP000285875">
    <property type="component" value="Chromosome"/>
</dbReference>
<evidence type="ECO:0000256" key="1">
    <source>
        <dbReference type="ARBA" id="ARBA00007274"/>
    </source>
</evidence>
<dbReference type="InterPro" id="IPR005881">
    <property type="entry name" value="Ser_O-AcTrfase"/>
</dbReference>
<organism evidence="6 7">
    <name type="scientific">Acidipropionibacterium jensenii</name>
    <dbReference type="NCBI Taxonomy" id="1749"/>
    <lineage>
        <taxon>Bacteria</taxon>
        <taxon>Bacillati</taxon>
        <taxon>Actinomycetota</taxon>
        <taxon>Actinomycetes</taxon>
        <taxon>Propionibacteriales</taxon>
        <taxon>Propionibacteriaceae</taxon>
        <taxon>Acidipropionibacterium</taxon>
    </lineage>
</organism>
<sequence>MGALHEDIARGMAAVLPPGPSERTRLQYLLTNSEFHCVAAYRLGQLANDLRRRRSPLAVPVQVIHRLINRVITHVDHLEIAPGAAVGPGLVLMHRHGVIIGPAVIGRHCVVHQNVTIGQRVAGGDQGVPRLGDNVWIGPGAVITGDVTVGTGVTISAGSVLSKDVPDRCLVAGNPARVVARDYDNSRMIGLGGEPES</sequence>
<dbReference type="SUPFAM" id="SSF51161">
    <property type="entry name" value="Trimeric LpxA-like enzymes"/>
    <property type="match status" value="1"/>
</dbReference>
<evidence type="ECO:0000256" key="2">
    <source>
        <dbReference type="ARBA" id="ARBA00018522"/>
    </source>
</evidence>
<accession>A0A3T0S312</accession>
<dbReference type="PIRSF" id="PIRSF000441">
    <property type="entry name" value="CysE"/>
    <property type="match status" value="1"/>
</dbReference>
<evidence type="ECO:0000313" key="6">
    <source>
        <dbReference type="EMBL" id="AZZ40733.1"/>
    </source>
</evidence>
<gene>
    <name evidence="6" type="ORF">C0Z10_05805</name>
</gene>
<comment type="catalytic activity">
    <reaction evidence="5">
        <text>L-serine + acetyl-CoA = O-acetyl-L-serine + CoA</text>
        <dbReference type="Rhea" id="RHEA:24560"/>
        <dbReference type="ChEBI" id="CHEBI:33384"/>
        <dbReference type="ChEBI" id="CHEBI:57287"/>
        <dbReference type="ChEBI" id="CHEBI:57288"/>
        <dbReference type="ChEBI" id="CHEBI:58340"/>
        <dbReference type="EC" id="2.3.1.30"/>
    </reaction>
</comment>
<dbReference type="PANTHER" id="PTHR42811">
    <property type="entry name" value="SERINE ACETYLTRANSFERASE"/>
    <property type="match status" value="1"/>
</dbReference>
<proteinExistence type="inferred from homology"/>
<evidence type="ECO:0000313" key="7">
    <source>
        <dbReference type="Proteomes" id="UP000285875"/>
    </source>
</evidence>
<evidence type="ECO:0000256" key="5">
    <source>
        <dbReference type="PIRNR" id="PIRNR000441"/>
    </source>
</evidence>
<reference evidence="7" key="1">
    <citation type="submission" date="2017-12" db="EMBL/GenBank/DDBJ databases">
        <title>Whole genome sequencing of Acidipropionibacterium jensenii strains JS279 and JS280.</title>
        <authorList>
            <person name="Deptula P."/>
            <person name="Laine P."/>
            <person name="Smolander O.-P."/>
            <person name="Paulin L."/>
            <person name="Auvinen P."/>
            <person name="Varmanen P."/>
        </authorList>
    </citation>
    <scope>NUCLEOTIDE SEQUENCE [LARGE SCALE GENOMIC DNA]</scope>
    <source>
        <strain evidence="7">JS280</strain>
    </source>
</reference>
<dbReference type="InterPro" id="IPR001451">
    <property type="entry name" value="Hexapep"/>
</dbReference>
<dbReference type="KEGG" id="aji:C0Z10_05805"/>
<dbReference type="InterPro" id="IPR011004">
    <property type="entry name" value="Trimer_LpxA-like_sf"/>
</dbReference>
<dbReference type="CDD" id="cd03354">
    <property type="entry name" value="LbH_SAT"/>
    <property type="match status" value="1"/>
</dbReference>